<evidence type="ECO:0000313" key="3">
    <source>
        <dbReference type="Proteomes" id="UP001159363"/>
    </source>
</evidence>
<name>A0ABQ9IJH8_9NEOP</name>
<protein>
    <submittedName>
        <fullName evidence="2">Uncharacterized protein</fullName>
    </submittedName>
</protein>
<evidence type="ECO:0000256" key="1">
    <source>
        <dbReference type="SAM" id="MobiDB-lite"/>
    </source>
</evidence>
<accession>A0ABQ9IJH8</accession>
<reference evidence="2 3" key="1">
    <citation type="submission" date="2023-02" db="EMBL/GenBank/DDBJ databases">
        <title>LHISI_Scaffold_Assembly.</title>
        <authorList>
            <person name="Stuart O.P."/>
            <person name="Cleave R."/>
            <person name="Magrath M.J.L."/>
            <person name="Mikheyev A.S."/>
        </authorList>
    </citation>
    <scope>NUCLEOTIDE SEQUENCE [LARGE SCALE GENOMIC DNA]</scope>
    <source>
        <strain evidence="2">Daus_M_001</strain>
        <tissue evidence="2">Leg muscle</tissue>
    </source>
</reference>
<feature type="region of interest" description="Disordered" evidence="1">
    <location>
        <begin position="111"/>
        <end position="134"/>
    </location>
</feature>
<comment type="caution">
    <text evidence="2">The sequence shown here is derived from an EMBL/GenBank/DDBJ whole genome shotgun (WGS) entry which is preliminary data.</text>
</comment>
<feature type="compositionally biased region" description="Low complexity" evidence="1">
    <location>
        <begin position="121"/>
        <end position="134"/>
    </location>
</feature>
<sequence length="216" mass="22952">MAMNNLTHRQTKLQLSPASHPKERYDTAFGHAIPQASQYGQFFPQGILQSSKPTDPAPSTAASNVGFPSTKTFSAVINYLCKPLLSEATSGPSQNKLRPIRNTPSVNGALLRCDNGRLDNSHSPSASGDSLSGADSLTGHLQEAALEVAWFAALEDDASPLAQAIYALRQILHDQAPVATACQSLPPAQNEYFAVELTLSYSAAGTVATLCDDMLH</sequence>
<dbReference type="Proteomes" id="UP001159363">
    <property type="component" value="Chromosome 1"/>
</dbReference>
<organism evidence="2 3">
    <name type="scientific">Dryococelus australis</name>
    <dbReference type="NCBI Taxonomy" id="614101"/>
    <lineage>
        <taxon>Eukaryota</taxon>
        <taxon>Metazoa</taxon>
        <taxon>Ecdysozoa</taxon>
        <taxon>Arthropoda</taxon>
        <taxon>Hexapoda</taxon>
        <taxon>Insecta</taxon>
        <taxon>Pterygota</taxon>
        <taxon>Neoptera</taxon>
        <taxon>Polyneoptera</taxon>
        <taxon>Phasmatodea</taxon>
        <taxon>Verophasmatodea</taxon>
        <taxon>Anareolatae</taxon>
        <taxon>Phasmatidae</taxon>
        <taxon>Eurycanthinae</taxon>
        <taxon>Dryococelus</taxon>
    </lineage>
</organism>
<keyword evidence="3" id="KW-1185">Reference proteome</keyword>
<evidence type="ECO:0000313" key="2">
    <source>
        <dbReference type="EMBL" id="KAJ8896848.1"/>
    </source>
</evidence>
<gene>
    <name evidence="2" type="ORF">PR048_002194</name>
</gene>
<proteinExistence type="predicted"/>
<dbReference type="EMBL" id="JARBHB010000001">
    <property type="protein sequence ID" value="KAJ8896848.1"/>
    <property type="molecule type" value="Genomic_DNA"/>
</dbReference>
<feature type="region of interest" description="Disordered" evidence="1">
    <location>
        <begin position="46"/>
        <end position="65"/>
    </location>
</feature>